<dbReference type="PROSITE" id="PS50893">
    <property type="entry name" value="ABC_TRANSPORTER_2"/>
    <property type="match status" value="2"/>
</dbReference>
<dbReference type="InterPro" id="IPR003593">
    <property type="entry name" value="AAA+_ATPase"/>
</dbReference>
<feature type="domain" description="ABC transporter" evidence="12">
    <location>
        <begin position="323"/>
        <end position="549"/>
    </location>
</feature>
<evidence type="ECO:0000256" key="2">
    <source>
        <dbReference type="ARBA" id="ARBA00022737"/>
    </source>
</evidence>
<keyword evidence="5 11" id="KW-0378">Hydrolase</keyword>
<evidence type="ECO:0000256" key="9">
    <source>
        <dbReference type="ARBA" id="ARBA00049360"/>
    </source>
</evidence>
<dbReference type="InterPro" id="IPR003439">
    <property type="entry name" value="ABC_transporter-like_ATP-bd"/>
</dbReference>
<dbReference type="SMART" id="SM00382">
    <property type="entry name" value="AAA"/>
    <property type="match status" value="2"/>
</dbReference>
<keyword evidence="11" id="KW-0175">Coiled coil</keyword>
<keyword evidence="2 11" id="KW-0677">Repeat</keyword>
<dbReference type="PANTHER" id="PTHR42855:SF1">
    <property type="entry name" value="ABC TRANSPORTER DOMAIN-CONTAINING PROTEIN"/>
    <property type="match status" value="1"/>
</dbReference>
<dbReference type="GO" id="GO:0016887">
    <property type="term" value="F:ATP hydrolysis activity"/>
    <property type="evidence" value="ECO:0007669"/>
    <property type="project" value="UniProtKB-UniRule"/>
</dbReference>
<keyword evidence="3 11" id="KW-0547">Nucleotide-binding</keyword>
<evidence type="ECO:0000256" key="1">
    <source>
        <dbReference type="ARBA" id="ARBA00022490"/>
    </source>
</evidence>
<reference evidence="13 14" key="1">
    <citation type="submission" date="2018-09" db="EMBL/GenBank/DDBJ databases">
        <title>Phylogeny of the Shewanellaceae, and recommendation for two new genera, Pseudoshewanella and Parashewanella.</title>
        <authorList>
            <person name="Wang G."/>
        </authorList>
    </citation>
    <scope>NUCLEOTIDE SEQUENCE [LARGE SCALE GENOMIC DNA]</scope>
    <source>
        <strain evidence="13 14">KCTC 22492</strain>
    </source>
</reference>
<feature type="domain" description="ABC transporter" evidence="12">
    <location>
        <begin position="4"/>
        <end position="256"/>
    </location>
</feature>
<evidence type="ECO:0000256" key="7">
    <source>
        <dbReference type="ARBA" id="ARBA00023125"/>
    </source>
</evidence>
<keyword evidence="1 11" id="KW-0963">Cytoplasm</keyword>
<dbReference type="HAMAP" id="MF_00848">
    <property type="entry name" value="Uup"/>
    <property type="match status" value="1"/>
</dbReference>
<dbReference type="GO" id="GO:0006281">
    <property type="term" value="P:DNA repair"/>
    <property type="evidence" value="ECO:0007669"/>
    <property type="project" value="UniProtKB-KW"/>
</dbReference>
<dbReference type="InterPro" id="IPR051309">
    <property type="entry name" value="ABCF_ATPase"/>
</dbReference>
<dbReference type="FunFam" id="3.40.50.300:FF:000309">
    <property type="entry name" value="ABC transporter ATP-binding protein"/>
    <property type="match status" value="1"/>
</dbReference>
<evidence type="ECO:0000256" key="11">
    <source>
        <dbReference type="HAMAP-Rule" id="MF_00848"/>
    </source>
</evidence>
<dbReference type="FunFam" id="3.40.50.300:FF:000011">
    <property type="entry name" value="Putative ABC transporter ATP-binding component"/>
    <property type="match status" value="1"/>
</dbReference>
<comment type="caution">
    <text evidence="13">The sequence shown here is derived from an EMBL/GenBank/DDBJ whole genome shotgun (WGS) entry which is preliminary data.</text>
</comment>
<evidence type="ECO:0000313" key="13">
    <source>
        <dbReference type="EMBL" id="RJY19246.1"/>
    </source>
</evidence>
<dbReference type="InterPro" id="IPR032781">
    <property type="entry name" value="ABC_tran_Xtn"/>
</dbReference>
<sequence>MSLVRINNGALAFGHTPLLKDADFTIEPGERVCIVGRNGAGKSSLMKVLAGDIILDDGEFNIATDVKVSRLQQDPPKSESGSIYSYIAAGVAEIGDLLQAYHDLSHQLETADADSMEKMLNKMQRIQEKLDHNNGWQLDSRINQICQLLSLDSEKQLSELSGGWQRKVALARALVSEPDLLLLDEPTNHLDIDTIEWLEQFLMSYKGAIVFVSHDRGFIQRMATRIVDLDRGVITNWPGSYQAYLDGKAEWLRVEEEQNALFDKRLADEETWIRQGVKARRTRNEGRVRALKSLRKERMERINRQGNVSMSVGDSERSGKLIFEVEKVNYDIPEKRLVNNFTTRVMRGDRIALIGPNGCGKSTLIKLLLEQLEPQSGEIKVGTKLQVAYFDQYREALDPEKTVEENVGEGKSTVTINGKDRHILSYLQDFLFSPLRARTPVKALSGGEKNRLLLARLLLRPANLIVLDEPTNDLDIETLELLESLLADFGGTLLIVSHDRAFIDNTVTSSWWFEGNGRWQEYVGGYQDAVSQGAKIYSEEPEEKIAVQSKAEPKRADVSQVKEEPSKLKSAKKMSYKLRDELEKLPAKMEKLESEVEELQKTIAHADFYNQEQNKVNEVLQALADKEQQLETYFERWEELESLK</sequence>
<dbReference type="Pfam" id="PF12848">
    <property type="entry name" value="ABC_tran_Xtn"/>
    <property type="match status" value="1"/>
</dbReference>
<organism evidence="13 14">
    <name type="scientific">Parashewanella spongiae</name>
    <dbReference type="NCBI Taxonomy" id="342950"/>
    <lineage>
        <taxon>Bacteria</taxon>
        <taxon>Pseudomonadati</taxon>
        <taxon>Pseudomonadota</taxon>
        <taxon>Gammaproteobacteria</taxon>
        <taxon>Alteromonadales</taxon>
        <taxon>Shewanellaceae</taxon>
        <taxon>Parashewanella</taxon>
    </lineage>
</organism>
<evidence type="ECO:0000313" key="14">
    <source>
        <dbReference type="Proteomes" id="UP000273022"/>
    </source>
</evidence>
<evidence type="ECO:0000256" key="10">
    <source>
        <dbReference type="ARBA" id="ARBA00061478"/>
    </source>
</evidence>
<dbReference type="PANTHER" id="PTHR42855">
    <property type="entry name" value="ABC TRANSPORTER ATP-BINDING SUBUNIT"/>
    <property type="match status" value="1"/>
</dbReference>
<keyword evidence="7 11" id="KW-0238">DNA-binding</keyword>
<accession>A0A3A6UB82</accession>
<dbReference type="InterPro" id="IPR027417">
    <property type="entry name" value="P-loop_NTPase"/>
</dbReference>
<comment type="catalytic activity">
    <reaction evidence="9 11">
        <text>ATP + H2O = ADP + phosphate + H(+)</text>
        <dbReference type="Rhea" id="RHEA:13065"/>
        <dbReference type="ChEBI" id="CHEBI:15377"/>
        <dbReference type="ChEBI" id="CHEBI:15378"/>
        <dbReference type="ChEBI" id="CHEBI:30616"/>
        <dbReference type="ChEBI" id="CHEBI:43474"/>
        <dbReference type="ChEBI" id="CHEBI:456216"/>
    </reaction>
</comment>
<evidence type="ECO:0000256" key="3">
    <source>
        <dbReference type="ARBA" id="ARBA00022741"/>
    </source>
</evidence>
<dbReference type="CDD" id="cd03221">
    <property type="entry name" value="ABCF_EF-3"/>
    <property type="match status" value="2"/>
</dbReference>
<evidence type="ECO:0000256" key="8">
    <source>
        <dbReference type="ARBA" id="ARBA00023204"/>
    </source>
</evidence>
<dbReference type="InterPro" id="IPR032524">
    <property type="entry name" value="ABC_tran_C"/>
</dbReference>
<gene>
    <name evidence="11" type="primary">uup</name>
    <name evidence="13" type="ORF">D5R81_01895</name>
</gene>
<dbReference type="GO" id="GO:0003677">
    <property type="term" value="F:DNA binding"/>
    <property type="evidence" value="ECO:0007669"/>
    <property type="project" value="UniProtKB-UniRule"/>
</dbReference>
<dbReference type="Gene3D" id="3.40.50.300">
    <property type="entry name" value="P-loop containing nucleotide triphosphate hydrolases"/>
    <property type="match status" value="2"/>
</dbReference>
<comment type="function">
    <text evidence="11">Probably plays a role in ribosome assembly or function. May be involved in resolution of branched DNA intermediates that result from template switching in postreplication gaps. Binds DNA and has ATPase activity.</text>
</comment>
<dbReference type="Pfam" id="PF00005">
    <property type="entry name" value="ABC_tran"/>
    <property type="match status" value="2"/>
</dbReference>
<dbReference type="RefSeq" id="WP_121851964.1">
    <property type="nucleotide sequence ID" value="NZ_CP037952.1"/>
</dbReference>
<dbReference type="EMBL" id="QYYH01000006">
    <property type="protein sequence ID" value="RJY19246.1"/>
    <property type="molecule type" value="Genomic_DNA"/>
</dbReference>
<keyword evidence="8 11" id="KW-0234">DNA repair</keyword>
<evidence type="ECO:0000259" key="12">
    <source>
        <dbReference type="PROSITE" id="PS50893"/>
    </source>
</evidence>
<dbReference type="SUPFAM" id="SSF52540">
    <property type="entry name" value="P-loop containing nucleoside triphosphate hydrolases"/>
    <property type="match status" value="2"/>
</dbReference>
<evidence type="ECO:0000256" key="6">
    <source>
        <dbReference type="ARBA" id="ARBA00022840"/>
    </source>
</evidence>
<comment type="similarity">
    <text evidence="10 11">Belongs to the ABC transporter superfamily. ABCF family. Uup subfamily.</text>
</comment>
<dbReference type="OrthoDB" id="9808609at2"/>
<dbReference type="GO" id="GO:0005737">
    <property type="term" value="C:cytoplasm"/>
    <property type="evidence" value="ECO:0007669"/>
    <property type="project" value="UniProtKB-SubCell"/>
</dbReference>
<comment type="subcellular location">
    <subcellularLocation>
        <location evidence="11">Cytoplasm</location>
    </subcellularLocation>
    <text evidence="11">Associates with ribosomes.</text>
</comment>
<dbReference type="AlphaFoldDB" id="A0A3A6UB82"/>
<dbReference type="GO" id="GO:0005524">
    <property type="term" value="F:ATP binding"/>
    <property type="evidence" value="ECO:0007669"/>
    <property type="project" value="UniProtKB-UniRule"/>
</dbReference>
<keyword evidence="4 11" id="KW-0227">DNA damage</keyword>
<dbReference type="InterPro" id="IPR017871">
    <property type="entry name" value="ABC_transporter-like_CS"/>
</dbReference>
<name>A0A3A6UB82_9GAMM</name>
<evidence type="ECO:0000256" key="5">
    <source>
        <dbReference type="ARBA" id="ARBA00022801"/>
    </source>
</evidence>
<dbReference type="Gene3D" id="1.10.287.380">
    <property type="entry name" value="Valyl-tRNA synthetase, C-terminal domain"/>
    <property type="match status" value="1"/>
</dbReference>
<evidence type="ECO:0000256" key="4">
    <source>
        <dbReference type="ARBA" id="ARBA00022763"/>
    </source>
</evidence>
<dbReference type="GO" id="GO:0043022">
    <property type="term" value="F:ribosome binding"/>
    <property type="evidence" value="ECO:0007669"/>
    <property type="project" value="UniProtKB-UniRule"/>
</dbReference>
<dbReference type="PROSITE" id="PS00211">
    <property type="entry name" value="ABC_TRANSPORTER_1"/>
    <property type="match status" value="2"/>
</dbReference>
<dbReference type="InterPro" id="IPR043686">
    <property type="entry name" value="Uup"/>
</dbReference>
<dbReference type="InterPro" id="IPR037118">
    <property type="entry name" value="Val-tRNA_synth_C_sf"/>
</dbReference>
<feature type="coiled-coil region" evidence="11">
    <location>
        <begin position="582"/>
        <end position="643"/>
    </location>
</feature>
<dbReference type="NCBIfam" id="NF008358">
    <property type="entry name" value="PRK11147.1"/>
    <property type="match status" value="1"/>
</dbReference>
<dbReference type="EC" id="3.6.1.-" evidence="11"/>
<feature type="binding site" evidence="11">
    <location>
        <begin position="36"/>
        <end position="43"/>
    </location>
    <ligand>
        <name>ATP</name>
        <dbReference type="ChEBI" id="CHEBI:30616"/>
        <label>1</label>
    </ligand>
</feature>
<dbReference type="Proteomes" id="UP000273022">
    <property type="component" value="Unassembled WGS sequence"/>
</dbReference>
<feature type="binding site" evidence="11">
    <location>
        <begin position="355"/>
        <end position="362"/>
    </location>
    <ligand>
        <name>ATP</name>
        <dbReference type="ChEBI" id="CHEBI:30616"/>
        <label>2</label>
    </ligand>
</feature>
<dbReference type="Pfam" id="PF16326">
    <property type="entry name" value="ABC_tran_CTD"/>
    <property type="match status" value="1"/>
</dbReference>
<protein>
    <recommendedName>
        <fullName evidence="11">ATP-binding protein Uup</fullName>
        <ecNumber evidence="11">3.6.1.-</ecNumber>
    </recommendedName>
</protein>
<proteinExistence type="inferred from homology"/>
<keyword evidence="14" id="KW-1185">Reference proteome</keyword>
<keyword evidence="6 11" id="KW-0067">ATP-binding</keyword>